<dbReference type="RefSeq" id="WP_249283497.1">
    <property type="nucleotide sequence ID" value="NZ_JACRST010000020.1"/>
</dbReference>
<comment type="caution">
    <text evidence="1">The sequence shown here is derived from an EMBL/GenBank/DDBJ whole genome shotgun (WGS) entry which is preliminary data.</text>
</comment>
<proteinExistence type="predicted"/>
<accession>A0A926E0N4</accession>
<sequence length="181" mass="20796">MKGFKRGNPLFSLCGLNCGLCPMKIGGHCSGCGFGNQSCRIAKCSLEHGSVEYCFQCEEYPCGRYEHIDDYDSFITHQHRKSDLEKAEHIGMSAYNQEQEEKAEILEVLLSDYNDGRRKTFYCVAVNLLEIDEIKGVLKSIEEDTELRNMDMKEKSAYIVKRFKELAEDNKIDLKLRKKKS</sequence>
<keyword evidence="2" id="KW-1185">Reference proteome</keyword>
<dbReference type="AlphaFoldDB" id="A0A926E0N4"/>
<evidence type="ECO:0000313" key="2">
    <source>
        <dbReference type="Proteomes" id="UP000653127"/>
    </source>
</evidence>
<protein>
    <submittedName>
        <fullName evidence="1">DUF3795 domain-containing protein</fullName>
    </submittedName>
</protein>
<dbReference type="Proteomes" id="UP000653127">
    <property type="component" value="Unassembled WGS sequence"/>
</dbReference>
<dbReference type="EMBL" id="JACRST010000020">
    <property type="protein sequence ID" value="MBC8547453.1"/>
    <property type="molecule type" value="Genomic_DNA"/>
</dbReference>
<name>A0A926E0N4_9FIRM</name>
<reference evidence="1" key="1">
    <citation type="submission" date="2020-08" db="EMBL/GenBank/DDBJ databases">
        <title>Genome public.</title>
        <authorList>
            <person name="Liu C."/>
            <person name="Sun Q."/>
        </authorList>
    </citation>
    <scope>NUCLEOTIDE SEQUENCE</scope>
    <source>
        <strain evidence="1">NSJ-31</strain>
    </source>
</reference>
<organism evidence="1 2">
    <name type="scientific">Ligaoa zhengdingensis</name>
    <dbReference type="NCBI Taxonomy" id="2763658"/>
    <lineage>
        <taxon>Bacteria</taxon>
        <taxon>Bacillati</taxon>
        <taxon>Bacillota</taxon>
        <taxon>Clostridia</taxon>
        <taxon>Eubacteriales</taxon>
        <taxon>Oscillospiraceae</taxon>
        <taxon>Ligaoa</taxon>
    </lineage>
</organism>
<evidence type="ECO:0000313" key="1">
    <source>
        <dbReference type="EMBL" id="MBC8547453.1"/>
    </source>
</evidence>
<gene>
    <name evidence="1" type="ORF">H8711_11005</name>
</gene>